<evidence type="ECO:0000256" key="2">
    <source>
        <dbReference type="ARBA" id="ARBA00009677"/>
    </source>
</evidence>
<evidence type="ECO:0000256" key="7">
    <source>
        <dbReference type="SAM" id="MobiDB-lite"/>
    </source>
</evidence>
<dbReference type="KEGG" id="tmk:QGN29_11340"/>
<gene>
    <name evidence="8" type="primary">flgB</name>
    <name evidence="8" type="ORF">QGN29_11340</name>
</gene>
<dbReference type="AlphaFoldDB" id="A0AA52EEE6"/>
<evidence type="ECO:0000256" key="5">
    <source>
        <dbReference type="ARBA" id="ARBA00024934"/>
    </source>
</evidence>
<keyword evidence="4 6" id="KW-0975">Bacterial flagellum</keyword>
<keyword evidence="8" id="KW-0969">Cilium</keyword>
<evidence type="ECO:0000313" key="9">
    <source>
        <dbReference type="Proteomes" id="UP001268683"/>
    </source>
</evidence>
<dbReference type="Proteomes" id="UP001268683">
    <property type="component" value="Chromosome"/>
</dbReference>
<evidence type="ECO:0000256" key="4">
    <source>
        <dbReference type="ARBA" id="ARBA00023143"/>
    </source>
</evidence>
<keyword evidence="8" id="KW-0966">Cell projection</keyword>
<evidence type="ECO:0000256" key="1">
    <source>
        <dbReference type="ARBA" id="ARBA00004117"/>
    </source>
</evidence>
<dbReference type="RefSeq" id="WP_310797978.1">
    <property type="nucleotide sequence ID" value="NZ_CP123872.1"/>
</dbReference>
<comment type="function">
    <text evidence="5 6">Structural component of flagellum, the bacterial motility apparatus. Part of the rod structure of flagellar basal body.</text>
</comment>
<evidence type="ECO:0000256" key="6">
    <source>
        <dbReference type="PIRNR" id="PIRNR002889"/>
    </source>
</evidence>
<protein>
    <recommendedName>
        <fullName evidence="3 6">Flagellar basal body rod protein FlgB</fullName>
    </recommendedName>
</protein>
<proteinExistence type="inferred from homology"/>
<comment type="subunit">
    <text evidence="6">The basal body constitutes a major portion of the flagellar organelle and consists of a number of rings mounted on a central rod.</text>
</comment>
<dbReference type="GO" id="GO:0030694">
    <property type="term" value="C:bacterial-type flagellum basal body, rod"/>
    <property type="evidence" value="ECO:0007669"/>
    <property type="project" value="InterPro"/>
</dbReference>
<sequence>MVDYSTLPMLTALKDKMRWLNANQRVISENIAHADTPGYRAKEIAEQDFSGLVDSLSGNKTASASSFKLAGSDPGHIGQRAQSNGSYVVNEQKGNEESPTGNSVVLEEEMIKLADNQMQYGMASRLYKKNVALIKAALGKSGR</sequence>
<feature type="region of interest" description="Disordered" evidence="7">
    <location>
        <begin position="70"/>
        <end position="102"/>
    </location>
</feature>
<dbReference type="EMBL" id="CP123872">
    <property type="protein sequence ID" value="WND02143.1"/>
    <property type="molecule type" value="Genomic_DNA"/>
</dbReference>
<feature type="compositionally biased region" description="Polar residues" evidence="7">
    <location>
        <begin position="80"/>
        <end position="89"/>
    </location>
</feature>
<dbReference type="PIRSF" id="PIRSF002889">
    <property type="entry name" value="Rod_FlgB"/>
    <property type="match status" value="1"/>
</dbReference>
<keyword evidence="9" id="KW-1185">Reference proteome</keyword>
<keyword evidence="8" id="KW-0282">Flagellum</keyword>
<dbReference type="GO" id="GO:0071973">
    <property type="term" value="P:bacterial-type flagellum-dependent cell motility"/>
    <property type="evidence" value="ECO:0007669"/>
    <property type="project" value="InterPro"/>
</dbReference>
<comment type="subcellular location">
    <subcellularLocation>
        <location evidence="1 6">Bacterial flagellum basal body</location>
    </subcellularLocation>
</comment>
<reference evidence="8" key="1">
    <citation type="submission" date="2023-04" db="EMBL/GenBank/DDBJ databases">
        <title>Complete genome sequence of Temperatibacter marinus.</title>
        <authorList>
            <person name="Rong J.-C."/>
            <person name="Yi M.-L."/>
            <person name="Zhao Q."/>
        </authorList>
    </citation>
    <scope>NUCLEOTIDE SEQUENCE</scope>
    <source>
        <strain evidence="8">NBRC 110045</strain>
    </source>
</reference>
<accession>A0AA52EEE6</accession>
<dbReference type="InterPro" id="IPR006300">
    <property type="entry name" value="FlgB"/>
</dbReference>
<comment type="similarity">
    <text evidence="2 6">Belongs to the flagella basal body rod proteins family.</text>
</comment>
<name>A0AA52EEE6_9PROT</name>
<evidence type="ECO:0000313" key="8">
    <source>
        <dbReference type="EMBL" id="WND02143.1"/>
    </source>
</evidence>
<evidence type="ECO:0000256" key="3">
    <source>
        <dbReference type="ARBA" id="ARBA00014376"/>
    </source>
</evidence>
<organism evidence="8 9">
    <name type="scientific">Temperatibacter marinus</name>
    <dbReference type="NCBI Taxonomy" id="1456591"/>
    <lineage>
        <taxon>Bacteria</taxon>
        <taxon>Pseudomonadati</taxon>
        <taxon>Pseudomonadota</taxon>
        <taxon>Alphaproteobacteria</taxon>
        <taxon>Kordiimonadales</taxon>
        <taxon>Temperatibacteraceae</taxon>
        <taxon>Temperatibacter</taxon>
    </lineage>
</organism>
<dbReference type="NCBIfam" id="TIGR01396">
    <property type="entry name" value="FlgB"/>
    <property type="match status" value="1"/>
</dbReference>